<name>A0A9P6CWX7_9AGAR</name>
<gene>
    <name evidence="2" type="ORF">BDN70DRAFT_883443</name>
</gene>
<dbReference type="Proteomes" id="UP000807469">
    <property type="component" value="Unassembled WGS sequence"/>
</dbReference>
<protein>
    <submittedName>
        <fullName evidence="2">Uncharacterized protein</fullName>
    </submittedName>
</protein>
<dbReference type="AlphaFoldDB" id="A0A9P6CWX7"/>
<feature type="region of interest" description="Disordered" evidence="1">
    <location>
        <begin position="51"/>
        <end position="72"/>
    </location>
</feature>
<keyword evidence="3" id="KW-1185">Reference proteome</keyword>
<evidence type="ECO:0000256" key="1">
    <source>
        <dbReference type="SAM" id="MobiDB-lite"/>
    </source>
</evidence>
<feature type="compositionally biased region" description="Basic and acidic residues" evidence="1">
    <location>
        <begin position="57"/>
        <end position="72"/>
    </location>
</feature>
<evidence type="ECO:0000313" key="3">
    <source>
        <dbReference type="Proteomes" id="UP000807469"/>
    </source>
</evidence>
<organism evidence="2 3">
    <name type="scientific">Pholiota conissans</name>
    <dbReference type="NCBI Taxonomy" id="109636"/>
    <lineage>
        <taxon>Eukaryota</taxon>
        <taxon>Fungi</taxon>
        <taxon>Dikarya</taxon>
        <taxon>Basidiomycota</taxon>
        <taxon>Agaricomycotina</taxon>
        <taxon>Agaricomycetes</taxon>
        <taxon>Agaricomycetidae</taxon>
        <taxon>Agaricales</taxon>
        <taxon>Agaricineae</taxon>
        <taxon>Strophariaceae</taxon>
        <taxon>Pholiota</taxon>
    </lineage>
</organism>
<accession>A0A9P6CWX7</accession>
<sequence length="72" mass="7591">MLPESSQGPRTRFRSAPAIFPTTLPLVSSCGRCSAAHGTVGIRCFAPLRAGAGPGVRRNDDGGERRGIFSYV</sequence>
<dbReference type="EMBL" id="MU155323">
    <property type="protein sequence ID" value="KAF9475674.1"/>
    <property type="molecule type" value="Genomic_DNA"/>
</dbReference>
<evidence type="ECO:0000313" key="2">
    <source>
        <dbReference type="EMBL" id="KAF9475674.1"/>
    </source>
</evidence>
<reference evidence="2" key="1">
    <citation type="submission" date="2020-11" db="EMBL/GenBank/DDBJ databases">
        <authorList>
            <consortium name="DOE Joint Genome Institute"/>
            <person name="Ahrendt S."/>
            <person name="Riley R."/>
            <person name="Andreopoulos W."/>
            <person name="Labutti K."/>
            <person name="Pangilinan J."/>
            <person name="Ruiz-Duenas F.J."/>
            <person name="Barrasa J.M."/>
            <person name="Sanchez-Garcia M."/>
            <person name="Camarero S."/>
            <person name="Miyauchi S."/>
            <person name="Serrano A."/>
            <person name="Linde D."/>
            <person name="Babiker R."/>
            <person name="Drula E."/>
            <person name="Ayuso-Fernandez I."/>
            <person name="Pacheco R."/>
            <person name="Padilla G."/>
            <person name="Ferreira P."/>
            <person name="Barriuso J."/>
            <person name="Kellner H."/>
            <person name="Castanera R."/>
            <person name="Alfaro M."/>
            <person name="Ramirez L."/>
            <person name="Pisabarro A.G."/>
            <person name="Kuo A."/>
            <person name="Tritt A."/>
            <person name="Lipzen A."/>
            <person name="He G."/>
            <person name="Yan M."/>
            <person name="Ng V."/>
            <person name="Cullen D."/>
            <person name="Martin F."/>
            <person name="Rosso M.-N."/>
            <person name="Henrissat B."/>
            <person name="Hibbett D."/>
            <person name="Martinez A.T."/>
            <person name="Grigoriev I.V."/>
        </authorList>
    </citation>
    <scope>NUCLEOTIDE SEQUENCE</scope>
    <source>
        <strain evidence="2">CIRM-BRFM 674</strain>
    </source>
</reference>
<proteinExistence type="predicted"/>
<comment type="caution">
    <text evidence="2">The sequence shown here is derived from an EMBL/GenBank/DDBJ whole genome shotgun (WGS) entry which is preliminary data.</text>
</comment>